<dbReference type="EMBL" id="JACHGT010000007">
    <property type="protein sequence ID" value="MBB6035571.1"/>
    <property type="molecule type" value="Genomic_DNA"/>
</dbReference>
<dbReference type="Proteomes" id="UP000548476">
    <property type="component" value="Unassembled WGS sequence"/>
</dbReference>
<sequence>MPPFRALVSLADRLLGRLVPAARADASCPGIDLTFCRTDLACATGAGKQRIRVHGSACQPTVDNVGCC</sequence>
<dbReference type="AlphaFoldDB" id="A0A841FE72"/>
<evidence type="ECO:0000313" key="2">
    <source>
        <dbReference type="Proteomes" id="UP000548476"/>
    </source>
</evidence>
<organism evidence="1 2">
    <name type="scientific">Phytomonospora endophytica</name>
    <dbReference type="NCBI Taxonomy" id="714109"/>
    <lineage>
        <taxon>Bacteria</taxon>
        <taxon>Bacillati</taxon>
        <taxon>Actinomycetota</taxon>
        <taxon>Actinomycetes</taxon>
        <taxon>Micromonosporales</taxon>
        <taxon>Micromonosporaceae</taxon>
        <taxon>Phytomonospora</taxon>
    </lineage>
</organism>
<comment type="caution">
    <text evidence="1">The sequence shown here is derived from an EMBL/GenBank/DDBJ whole genome shotgun (WGS) entry which is preliminary data.</text>
</comment>
<proteinExistence type="predicted"/>
<gene>
    <name evidence="1" type="ORF">HNR73_003435</name>
</gene>
<evidence type="ECO:0000313" key="1">
    <source>
        <dbReference type="EMBL" id="MBB6035571.1"/>
    </source>
</evidence>
<protein>
    <submittedName>
        <fullName evidence="1">Uncharacterized protein</fullName>
    </submittedName>
</protein>
<keyword evidence="2" id="KW-1185">Reference proteome</keyword>
<dbReference type="RefSeq" id="WP_184788452.1">
    <property type="nucleotide sequence ID" value="NZ_BONT01000083.1"/>
</dbReference>
<accession>A0A841FE72</accession>
<reference evidence="1 2" key="1">
    <citation type="submission" date="2020-08" db="EMBL/GenBank/DDBJ databases">
        <title>Genomic Encyclopedia of Type Strains, Phase IV (KMG-IV): sequencing the most valuable type-strain genomes for metagenomic binning, comparative biology and taxonomic classification.</title>
        <authorList>
            <person name="Goeker M."/>
        </authorList>
    </citation>
    <scope>NUCLEOTIDE SEQUENCE [LARGE SCALE GENOMIC DNA]</scope>
    <source>
        <strain evidence="1 2">YIM 65646</strain>
    </source>
</reference>
<name>A0A841FE72_9ACTN</name>